<evidence type="ECO:0000313" key="3">
    <source>
        <dbReference type="EMBL" id="QGG42592.1"/>
    </source>
</evidence>
<dbReference type="PANTHER" id="PTHR40758">
    <property type="entry name" value="CONSERVED PROTEIN"/>
    <property type="match status" value="1"/>
</dbReference>
<dbReference type="InterPro" id="IPR017517">
    <property type="entry name" value="Maleyloyr_isom"/>
</dbReference>
<evidence type="ECO:0000259" key="2">
    <source>
        <dbReference type="Pfam" id="PF11716"/>
    </source>
</evidence>
<dbReference type="InterPro" id="IPR034660">
    <property type="entry name" value="DinB/YfiT-like"/>
</dbReference>
<gene>
    <name evidence="3" type="ORF">GEV26_15050</name>
</gene>
<dbReference type="Proteomes" id="UP000392064">
    <property type="component" value="Chromosome"/>
</dbReference>
<reference evidence="3 4" key="1">
    <citation type="submission" date="2019-11" db="EMBL/GenBank/DDBJ databases">
        <authorList>
            <person name="Li J."/>
        </authorList>
    </citation>
    <scope>NUCLEOTIDE SEQUENCE [LARGE SCALE GENOMIC DNA]</scope>
    <source>
        <strain evidence="3 4">MF47</strain>
    </source>
</reference>
<evidence type="ECO:0000313" key="4">
    <source>
        <dbReference type="Proteomes" id="UP000392064"/>
    </source>
</evidence>
<proteinExistence type="predicted"/>
<dbReference type="PANTHER" id="PTHR40758:SF1">
    <property type="entry name" value="CONSERVED PROTEIN"/>
    <property type="match status" value="1"/>
</dbReference>
<dbReference type="SUPFAM" id="SSF109854">
    <property type="entry name" value="DinB/YfiT-like putative metalloenzymes"/>
    <property type="match status" value="1"/>
</dbReference>
<feature type="domain" description="MDMPI C-terminal" evidence="1">
    <location>
        <begin position="147"/>
        <end position="241"/>
    </location>
</feature>
<keyword evidence="3" id="KW-0670">Pyruvate</keyword>
<dbReference type="InterPro" id="IPR010872">
    <property type="entry name" value="MDMPI_C-term_domain"/>
</dbReference>
<keyword evidence="4" id="KW-1185">Reference proteome</keyword>
<protein>
    <submittedName>
        <fullName evidence="3">Maleylpyruvate isomerase family mycothiol-dependent enzyme</fullName>
    </submittedName>
</protein>
<evidence type="ECO:0000259" key="1">
    <source>
        <dbReference type="Pfam" id="PF07398"/>
    </source>
</evidence>
<dbReference type="GO" id="GO:0046872">
    <property type="term" value="F:metal ion binding"/>
    <property type="evidence" value="ECO:0007669"/>
    <property type="project" value="InterPro"/>
</dbReference>
<accession>A0A5Q2MN74</accession>
<dbReference type="KEGG" id="aef:GEV26_15050"/>
<dbReference type="NCBIfam" id="TIGR03083">
    <property type="entry name" value="maleylpyruvate isomerase family mycothiol-dependent enzyme"/>
    <property type="match status" value="1"/>
</dbReference>
<name>A0A5Q2MN74_9ACTN</name>
<dbReference type="InterPro" id="IPR024344">
    <property type="entry name" value="MDMPI_metal-binding"/>
</dbReference>
<sequence length="249" mass="26425">MTQRPGGQIDVFGELGAATSRFADLVGQATGDEAVPACEGWTVRDLAVHLGAIHRWAAAIVIGGQRVPEPTPLIAGPIGSWYAGTAEALLAVLRAVSPDEIVPNFSRIDETAAFWPRRQLHETTVHVVDLQQALGHGAGQWAVPAQIAADGIDEVLRIFFPRLTAGGRGPDVRSRIRFVAADLDRSWIIAPGEGESDPPVQMPPTAEADAVVTGSASDLYLALWHRVPPESLQFQGDDGLALLAGRTTP</sequence>
<organism evidence="3 4">
    <name type="scientific">Aeromicrobium yanjiei</name>
    <dbReference type="NCBI Taxonomy" id="2662028"/>
    <lineage>
        <taxon>Bacteria</taxon>
        <taxon>Bacillati</taxon>
        <taxon>Actinomycetota</taxon>
        <taxon>Actinomycetes</taxon>
        <taxon>Propionibacteriales</taxon>
        <taxon>Nocardioidaceae</taxon>
        <taxon>Aeromicrobium</taxon>
    </lineage>
</organism>
<dbReference type="AlphaFoldDB" id="A0A5Q2MN74"/>
<keyword evidence="3" id="KW-0413">Isomerase</keyword>
<dbReference type="GO" id="GO:0005886">
    <property type="term" value="C:plasma membrane"/>
    <property type="evidence" value="ECO:0007669"/>
    <property type="project" value="TreeGrafter"/>
</dbReference>
<dbReference type="EMBL" id="CP045737">
    <property type="protein sequence ID" value="QGG42592.1"/>
    <property type="molecule type" value="Genomic_DNA"/>
</dbReference>
<dbReference type="Pfam" id="PF11716">
    <property type="entry name" value="MDMPI_N"/>
    <property type="match status" value="1"/>
</dbReference>
<feature type="domain" description="Mycothiol-dependent maleylpyruvate isomerase metal-binding" evidence="2">
    <location>
        <begin position="16"/>
        <end position="131"/>
    </location>
</feature>
<dbReference type="RefSeq" id="WP_153654360.1">
    <property type="nucleotide sequence ID" value="NZ_CP045737.1"/>
</dbReference>
<dbReference type="Pfam" id="PF07398">
    <property type="entry name" value="MDMPI_C"/>
    <property type="match status" value="1"/>
</dbReference>
<dbReference type="GO" id="GO:0016853">
    <property type="term" value="F:isomerase activity"/>
    <property type="evidence" value="ECO:0007669"/>
    <property type="project" value="UniProtKB-KW"/>
</dbReference>